<protein>
    <recommendedName>
        <fullName evidence="4">Imelysin-like domain-containing protein</fullName>
    </recommendedName>
</protein>
<dbReference type="Proteomes" id="UP000199514">
    <property type="component" value="Unassembled WGS sequence"/>
</dbReference>
<dbReference type="RefSeq" id="WP_091510855.1">
    <property type="nucleotide sequence ID" value="NZ_FOLE01000004.1"/>
</dbReference>
<proteinExistence type="predicted"/>
<evidence type="ECO:0000313" key="5">
    <source>
        <dbReference type="EMBL" id="SFC29752.1"/>
    </source>
</evidence>
<dbReference type="CDD" id="cd14659">
    <property type="entry name" value="Imelysin-like_IPPA"/>
    <property type="match status" value="1"/>
</dbReference>
<evidence type="ECO:0000256" key="3">
    <source>
        <dbReference type="SAM" id="SignalP"/>
    </source>
</evidence>
<keyword evidence="2 3" id="KW-0732">Signal</keyword>
<dbReference type="GO" id="GO:0030313">
    <property type="term" value="C:cell envelope"/>
    <property type="evidence" value="ECO:0007669"/>
    <property type="project" value="UniProtKB-SubCell"/>
</dbReference>
<accession>A0A1I1I1Q4</accession>
<feature type="domain" description="Imelysin-like" evidence="4">
    <location>
        <begin position="43"/>
        <end position="334"/>
    </location>
</feature>
<dbReference type="AlphaFoldDB" id="A0A1I1I1Q4"/>
<name>A0A1I1I1Q4_9BACT</name>
<dbReference type="Gene3D" id="1.20.1420.20">
    <property type="entry name" value="M75 peptidase, HXXE motif"/>
    <property type="match status" value="1"/>
</dbReference>
<evidence type="ECO:0000259" key="4">
    <source>
        <dbReference type="Pfam" id="PF09375"/>
    </source>
</evidence>
<dbReference type="InterPro" id="IPR018976">
    <property type="entry name" value="Imelysin-like"/>
</dbReference>
<dbReference type="STRING" id="927664.SAMN05421780_104161"/>
<evidence type="ECO:0000256" key="1">
    <source>
        <dbReference type="ARBA" id="ARBA00004196"/>
    </source>
</evidence>
<feature type="signal peptide" evidence="3">
    <location>
        <begin position="1"/>
        <end position="17"/>
    </location>
</feature>
<evidence type="ECO:0000256" key="2">
    <source>
        <dbReference type="ARBA" id="ARBA00022729"/>
    </source>
</evidence>
<dbReference type="InterPro" id="IPR038352">
    <property type="entry name" value="Imelysin_sf"/>
</dbReference>
<dbReference type="PROSITE" id="PS51257">
    <property type="entry name" value="PROKAR_LIPOPROTEIN"/>
    <property type="match status" value="1"/>
</dbReference>
<dbReference type="InterPro" id="IPR034984">
    <property type="entry name" value="Imelysin-like_IPPA"/>
</dbReference>
<evidence type="ECO:0000313" key="6">
    <source>
        <dbReference type="Proteomes" id="UP000199514"/>
    </source>
</evidence>
<feature type="chain" id="PRO_5011435301" description="Imelysin-like domain-containing protein" evidence="3">
    <location>
        <begin position="18"/>
        <end position="361"/>
    </location>
</feature>
<reference evidence="5 6" key="1">
    <citation type="submission" date="2016-10" db="EMBL/GenBank/DDBJ databases">
        <authorList>
            <person name="de Groot N.N."/>
        </authorList>
    </citation>
    <scope>NUCLEOTIDE SEQUENCE [LARGE SCALE GENOMIC DNA]</scope>
    <source>
        <strain evidence="5 6">DSM 6793</strain>
    </source>
</reference>
<dbReference type="OrthoDB" id="650514at2"/>
<sequence>MQKIKLFLALAALVVLASCGNDSSNDGYDRRPMLEFYASQIIAPSFEQLDARVATLQTRANTFTQNPTEANLLATQTAWDSAFSAWQYAGAFSFTPSGELPIKLADELAVFPVSSVKIESDITNSTHIFTETTADNRGFLGVEYLIFDLENNNANIVSKFADTSRQNHLKLMLKKIKNKTAEMSNSWATNRSQFVANDGTDAGSSISILFNNFVASYEVLKNYKLRLPLGKAAGQIQAEPTKVEAYYSGKSLKMMQLHYTTMKNIWYGRTISGTDGAGFKEYLENVEGGTALISATELQLSKIDAAFAAIPATPSFSAQISSNKTTLDALYTEVQKNTRYFKGDMASLLGIAITYTSGDGD</sequence>
<dbReference type="EMBL" id="FOLE01000004">
    <property type="protein sequence ID" value="SFC29752.1"/>
    <property type="molecule type" value="Genomic_DNA"/>
</dbReference>
<keyword evidence="6" id="KW-1185">Reference proteome</keyword>
<organism evidence="5 6">
    <name type="scientific">Flexibacter flexilis DSM 6793</name>
    <dbReference type="NCBI Taxonomy" id="927664"/>
    <lineage>
        <taxon>Bacteria</taxon>
        <taxon>Pseudomonadati</taxon>
        <taxon>Bacteroidota</taxon>
        <taxon>Cytophagia</taxon>
        <taxon>Cytophagales</taxon>
        <taxon>Flexibacteraceae</taxon>
        <taxon>Flexibacter</taxon>
    </lineage>
</organism>
<comment type="subcellular location">
    <subcellularLocation>
        <location evidence="1">Cell envelope</location>
    </subcellularLocation>
</comment>
<gene>
    <name evidence="5" type="ORF">SAMN05421780_104161</name>
</gene>
<dbReference type="Pfam" id="PF09375">
    <property type="entry name" value="Peptidase_M75"/>
    <property type="match status" value="1"/>
</dbReference>